<dbReference type="AlphaFoldDB" id="A0A4P9ZLN1"/>
<protein>
    <recommendedName>
        <fullName evidence="4">C2H2-type domain-containing protein</fullName>
    </recommendedName>
</protein>
<keyword evidence="3" id="KW-1185">Reference proteome</keyword>
<feature type="compositionally biased region" description="Polar residues" evidence="1">
    <location>
        <begin position="11"/>
        <end position="21"/>
    </location>
</feature>
<gene>
    <name evidence="2" type="ORF">BJ085DRAFT_32127</name>
</gene>
<reference evidence="3" key="1">
    <citation type="journal article" date="2018" name="Nat. Microbiol.">
        <title>Leveraging single-cell genomics to expand the fungal tree of life.</title>
        <authorList>
            <person name="Ahrendt S.R."/>
            <person name="Quandt C.A."/>
            <person name="Ciobanu D."/>
            <person name="Clum A."/>
            <person name="Salamov A."/>
            <person name="Andreopoulos B."/>
            <person name="Cheng J.F."/>
            <person name="Woyke T."/>
            <person name="Pelin A."/>
            <person name="Henrissat B."/>
            <person name="Reynolds N.K."/>
            <person name="Benny G.L."/>
            <person name="Smith M.E."/>
            <person name="James T.Y."/>
            <person name="Grigoriev I.V."/>
        </authorList>
    </citation>
    <scope>NUCLEOTIDE SEQUENCE [LARGE SCALE GENOMIC DNA]</scope>
    <source>
        <strain evidence="3">RSA 468</strain>
    </source>
</reference>
<dbReference type="InterPro" id="IPR036236">
    <property type="entry name" value="Znf_C2H2_sf"/>
</dbReference>
<dbReference type="EMBL" id="ML003386">
    <property type="protein sequence ID" value="RKP34053.1"/>
    <property type="molecule type" value="Genomic_DNA"/>
</dbReference>
<evidence type="ECO:0000256" key="1">
    <source>
        <dbReference type="SAM" id="MobiDB-lite"/>
    </source>
</evidence>
<evidence type="ECO:0000313" key="2">
    <source>
        <dbReference type="EMBL" id="RKP34053.1"/>
    </source>
</evidence>
<dbReference type="Proteomes" id="UP000268162">
    <property type="component" value="Unassembled WGS sequence"/>
</dbReference>
<accession>A0A4P9ZLN1</accession>
<organism evidence="2 3">
    <name type="scientific">Dimargaris cristalligena</name>
    <dbReference type="NCBI Taxonomy" id="215637"/>
    <lineage>
        <taxon>Eukaryota</taxon>
        <taxon>Fungi</taxon>
        <taxon>Fungi incertae sedis</taxon>
        <taxon>Zoopagomycota</taxon>
        <taxon>Kickxellomycotina</taxon>
        <taxon>Dimargaritomycetes</taxon>
        <taxon>Dimargaritales</taxon>
        <taxon>Dimargaritaceae</taxon>
        <taxon>Dimargaris</taxon>
    </lineage>
</organism>
<evidence type="ECO:0008006" key="4">
    <source>
        <dbReference type="Google" id="ProtNLM"/>
    </source>
</evidence>
<name>A0A4P9ZLN1_9FUNG</name>
<evidence type="ECO:0000313" key="3">
    <source>
        <dbReference type="Proteomes" id="UP000268162"/>
    </source>
</evidence>
<feature type="region of interest" description="Disordered" evidence="1">
    <location>
        <begin position="1"/>
        <end position="32"/>
    </location>
</feature>
<proteinExistence type="predicted"/>
<dbReference type="SUPFAM" id="SSF57667">
    <property type="entry name" value="beta-beta-alpha zinc fingers"/>
    <property type="match status" value="1"/>
</dbReference>
<feature type="compositionally biased region" description="Basic and acidic residues" evidence="1">
    <location>
        <begin position="1"/>
        <end position="10"/>
    </location>
</feature>
<sequence length="112" mass="12995">MDDQDIRHENASNGAESCDNPSQKKKERRKSKCPICNREFLRPNLLIEHQRDCEVFKLQYKCRGCNGAFGTVQGQHIHEATCSKANRCPLCPGLCENPGHRRYYPRHRPTRN</sequence>
<feature type="compositionally biased region" description="Basic residues" evidence="1">
    <location>
        <begin position="23"/>
        <end position="32"/>
    </location>
</feature>
<dbReference type="Gene3D" id="3.30.160.60">
    <property type="entry name" value="Classic Zinc Finger"/>
    <property type="match status" value="1"/>
</dbReference>